<dbReference type="PANTHER" id="PTHR46077">
    <property type="entry name" value="E3 UBIQUITIN-PROTEIN LIGASE TOPORS"/>
    <property type="match status" value="1"/>
</dbReference>
<keyword evidence="6" id="KW-0862">Zinc</keyword>
<evidence type="ECO:0000313" key="12">
    <source>
        <dbReference type="Proteomes" id="UP000887458"/>
    </source>
</evidence>
<dbReference type="InterPro" id="IPR013083">
    <property type="entry name" value="Znf_RING/FYVE/PHD"/>
</dbReference>
<evidence type="ECO:0000256" key="7">
    <source>
        <dbReference type="ARBA" id="ARBA00023015"/>
    </source>
</evidence>
<protein>
    <recommendedName>
        <fullName evidence="2">RING-type E3 ubiquitin transferase</fullName>
        <ecNumber evidence="2">2.3.2.27</ecNumber>
    </recommendedName>
</protein>
<dbReference type="InterPro" id="IPR017907">
    <property type="entry name" value="Znf_RING_CS"/>
</dbReference>
<reference evidence="11 12" key="2">
    <citation type="journal article" date="2022" name="Mol. Biol. Evol.">
        <title>Comparative Genomics Reveals Insights into the Divergent Evolution of Astigmatic Mites and Household Pest Adaptations.</title>
        <authorList>
            <person name="Xiong Q."/>
            <person name="Wan A.T."/>
            <person name="Liu X."/>
            <person name="Fung C.S."/>
            <person name="Xiao X."/>
            <person name="Malainual N."/>
            <person name="Hou J."/>
            <person name="Wang L."/>
            <person name="Wang M."/>
            <person name="Yang K.Y."/>
            <person name="Cui Y."/>
            <person name="Leung E.L."/>
            <person name="Nong W."/>
            <person name="Shin S.K."/>
            <person name="Au S.W."/>
            <person name="Jeong K.Y."/>
            <person name="Chew F.T."/>
            <person name="Hui J.H."/>
            <person name="Leung T.F."/>
            <person name="Tungtrongchitr A."/>
            <person name="Zhong N."/>
            <person name="Liu Z."/>
            <person name="Tsui S.K."/>
        </authorList>
    </citation>
    <scope>NUCLEOTIDE SEQUENCE [LARGE SCALE GENOMIC DNA]</scope>
    <source>
        <strain evidence="11">Derp</strain>
    </source>
</reference>
<name>A0ABQ8JUG4_DERPT</name>
<proteinExistence type="predicted"/>
<dbReference type="Gene3D" id="3.30.40.10">
    <property type="entry name" value="Zinc/RING finger domain, C3HC4 (zinc finger)"/>
    <property type="match status" value="1"/>
</dbReference>
<keyword evidence="7" id="KW-0805">Transcription regulation</keyword>
<organism evidence="11 12">
    <name type="scientific">Dermatophagoides pteronyssinus</name>
    <name type="common">European house dust mite</name>
    <dbReference type="NCBI Taxonomy" id="6956"/>
    <lineage>
        <taxon>Eukaryota</taxon>
        <taxon>Metazoa</taxon>
        <taxon>Ecdysozoa</taxon>
        <taxon>Arthropoda</taxon>
        <taxon>Chelicerata</taxon>
        <taxon>Arachnida</taxon>
        <taxon>Acari</taxon>
        <taxon>Acariformes</taxon>
        <taxon>Sarcoptiformes</taxon>
        <taxon>Astigmata</taxon>
        <taxon>Psoroptidia</taxon>
        <taxon>Analgoidea</taxon>
        <taxon>Pyroglyphidae</taxon>
        <taxon>Dermatophagoidinae</taxon>
        <taxon>Dermatophagoides</taxon>
    </lineage>
</organism>
<dbReference type="Pfam" id="PF13639">
    <property type="entry name" value="zf-RING_2"/>
    <property type="match status" value="1"/>
</dbReference>
<keyword evidence="12" id="KW-1185">Reference proteome</keyword>
<dbReference type="SUPFAM" id="SSF57850">
    <property type="entry name" value="RING/U-box"/>
    <property type="match status" value="1"/>
</dbReference>
<dbReference type="InterPro" id="IPR001841">
    <property type="entry name" value="Znf_RING"/>
</dbReference>
<dbReference type="EMBL" id="NJHN03000012">
    <property type="protein sequence ID" value="KAH9426263.1"/>
    <property type="molecule type" value="Genomic_DNA"/>
</dbReference>
<evidence type="ECO:0000256" key="8">
    <source>
        <dbReference type="ARBA" id="ARBA00023163"/>
    </source>
</evidence>
<evidence type="ECO:0000256" key="5">
    <source>
        <dbReference type="ARBA" id="ARBA00022771"/>
    </source>
</evidence>
<keyword evidence="8" id="KW-0804">Transcription</keyword>
<evidence type="ECO:0000256" key="9">
    <source>
        <dbReference type="PROSITE-ProRule" id="PRU00175"/>
    </source>
</evidence>
<dbReference type="SMART" id="SM00184">
    <property type="entry name" value="RING"/>
    <property type="match status" value="1"/>
</dbReference>
<evidence type="ECO:0000256" key="2">
    <source>
        <dbReference type="ARBA" id="ARBA00012483"/>
    </source>
</evidence>
<reference evidence="11 12" key="1">
    <citation type="journal article" date="2018" name="J. Allergy Clin. Immunol.">
        <title>High-quality assembly of Dermatophagoides pteronyssinus genome and transcriptome reveals a wide range of novel allergens.</title>
        <authorList>
            <person name="Liu X.Y."/>
            <person name="Yang K.Y."/>
            <person name="Wang M.Q."/>
            <person name="Kwok J.S."/>
            <person name="Zeng X."/>
            <person name="Yang Z."/>
            <person name="Xiao X.J."/>
            <person name="Lau C.P."/>
            <person name="Li Y."/>
            <person name="Huang Z.M."/>
            <person name="Ba J.G."/>
            <person name="Yim A.K."/>
            <person name="Ouyang C.Y."/>
            <person name="Ngai S.M."/>
            <person name="Chan T.F."/>
            <person name="Leung E.L."/>
            <person name="Liu L."/>
            <person name="Liu Z.G."/>
            <person name="Tsui S.K."/>
        </authorList>
    </citation>
    <scope>NUCLEOTIDE SEQUENCE [LARGE SCALE GENOMIC DNA]</scope>
    <source>
        <strain evidence="11">Derp</strain>
    </source>
</reference>
<evidence type="ECO:0000256" key="1">
    <source>
        <dbReference type="ARBA" id="ARBA00000900"/>
    </source>
</evidence>
<feature type="non-terminal residue" evidence="11">
    <location>
        <position position="1"/>
    </location>
</feature>
<sequence>EKSCNIEIPITNNNNNNNNNNNRIDENSRQDNNCCICFGNIINMAIINDCQHSFCWDCINEWIRMNHKKCPLCRRWIQFIQYNIRSTNDYDLKQVVHELQDHLLFFRNHQNHH</sequence>
<dbReference type="EC" id="2.3.2.27" evidence="2"/>
<dbReference type="PROSITE" id="PS50089">
    <property type="entry name" value="ZF_RING_2"/>
    <property type="match status" value="1"/>
</dbReference>
<comment type="catalytic activity">
    <reaction evidence="1">
        <text>S-ubiquitinyl-[E2 ubiquitin-conjugating enzyme]-L-cysteine + [acceptor protein]-L-lysine = [E2 ubiquitin-conjugating enzyme]-L-cysteine + N(6)-ubiquitinyl-[acceptor protein]-L-lysine.</text>
        <dbReference type="EC" id="2.3.2.27"/>
    </reaction>
</comment>
<keyword evidence="3" id="KW-0808">Transferase</keyword>
<comment type="caution">
    <text evidence="11">The sequence shown here is derived from an EMBL/GenBank/DDBJ whole genome shotgun (WGS) entry which is preliminary data.</text>
</comment>
<evidence type="ECO:0000259" key="10">
    <source>
        <dbReference type="PROSITE" id="PS50089"/>
    </source>
</evidence>
<evidence type="ECO:0000256" key="3">
    <source>
        <dbReference type="ARBA" id="ARBA00022679"/>
    </source>
</evidence>
<evidence type="ECO:0000256" key="6">
    <source>
        <dbReference type="ARBA" id="ARBA00022833"/>
    </source>
</evidence>
<keyword evidence="4" id="KW-0479">Metal-binding</keyword>
<dbReference type="PROSITE" id="PS00518">
    <property type="entry name" value="ZF_RING_1"/>
    <property type="match status" value="1"/>
</dbReference>
<gene>
    <name evidence="11" type="ORF">DERP_007203</name>
</gene>
<evidence type="ECO:0000313" key="11">
    <source>
        <dbReference type="EMBL" id="KAH9426263.1"/>
    </source>
</evidence>
<keyword evidence="5 9" id="KW-0863">Zinc-finger</keyword>
<feature type="domain" description="RING-type" evidence="10">
    <location>
        <begin position="34"/>
        <end position="74"/>
    </location>
</feature>
<accession>A0ABQ8JUG4</accession>
<evidence type="ECO:0000256" key="4">
    <source>
        <dbReference type="ARBA" id="ARBA00022723"/>
    </source>
</evidence>
<dbReference type="Proteomes" id="UP000887458">
    <property type="component" value="Unassembled WGS sequence"/>
</dbReference>
<dbReference type="PANTHER" id="PTHR46077:SF1">
    <property type="entry name" value="TOP1 BINDING ARGININE_SERINE RICH PROTEIN, E3 UBIQUITIN LIGASE"/>
    <property type="match status" value="1"/>
</dbReference>